<feature type="chain" id="PRO_5019067369" description="TolC family protein" evidence="8">
    <location>
        <begin position="35"/>
        <end position="448"/>
    </location>
</feature>
<name>A0A410H4S6_9GAMM</name>
<dbReference type="PANTHER" id="PTHR30026">
    <property type="entry name" value="OUTER MEMBRANE PROTEIN TOLC"/>
    <property type="match status" value="1"/>
</dbReference>
<evidence type="ECO:0000313" key="10">
    <source>
        <dbReference type="Proteomes" id="UP000285478"/>
    </source>
</evidence>
<dbReference type="KEGG" id="htr:EPV75_09525"/>
<dbReference type="InterPro" id="IPR051906">
    <property type="entry name" value="TolC-like"/>
</dbReference>
<accession>A0A410H4S6</accession>
<evidence type="ECO:0000256" key="6">
    <source>
        <dbReference type="ARBA" id="ARBA00023136"/>
    </source>
</evidence>
<dbReference type="GO" id="GO:0015288">
    <property type="term" value="F:porin activity"/>
    <property type="evidence" value="ECO:0007669"/>
    <property type="project" value="TreeGrafter"/>
</dbReference>
<reference evidence="9 10" key="1">
    <citation type="journal article" date="2018" name="Environ. Microbiol.">
        <title>Genomes of ubiquitous marine and hypersaline Hydrogenovibrio, Thiomicrorhabdus and Thiomicrospira spp. encode a diversity of mechanisms to sustain chemolithoautotrophy in heterogeneous environments.</title>
        <authorList>
            <person name="Scott K.M."/>
            <person name="Williams J."/>
            <person name="Porter C.M.B."/>
            <person name="Russel S."/>
            <person name="Harmer T.L."/>
            <person name="Paul J.H."/>
            <person name="Antonen K.M."/>
            <person name="Bridges M.K."/>
            <person name="Camper G.J."/>
            <person name="Campla C.K."/>
            <person name="Casella L.G."/>
            <person name="Chase E."/>
            <person name="Conrad J.W."/>
            <person name="Cruz M.C."/>
            <person name="Dunlap D.S."/>
            <person name="Duran L."/>
            <person name="Fahsbender E.M."/>
            <person name="Goldsmith D.B."/>
            <person name="Keeley R.F."/>
            <person name="Kondoff M.R."/>
            <person name="Kussy B.I."/>
            <person name="Lane M.K."/>
            <person name="Lawler S."/>
            <person name="Leigh B.A."/>
            <person name="Lewis C."/>
            <person name="Lostal L.M."/>
            <person name="Marking D."/>
            <person name="Mancera P.A."/>
            <person name="McClenthan E.C."/>
            <person name="McIntyre E.A."/>
            <person name="Mine J.A."/>
            <person name="Modi S."/>
            <person name="Moore B.D."/>
            <person name="Morgan W.A."/>
            <person name="Nelson K.M."/>
            <person name="Nguyen K.N."/>
            <person name="Ogburn N."/>
            <person name="Parrino D.G."/>
            <person name="Pedapudi A.D."/>
            <person name="Pelham R.P."/>
            <person name="Preece A.M."/>
            <person name="Rampersad E.A."/>
            <person name="Richardson J.C."/>
            <person name="Rodgers C.M."/>
            <person name="Schaffer B.L."/>
            <person name="Sheridan N.E."/>
            <person name="Solone M.R."/>
            <person name="Staley Z.R."/>
            <person name="Tabuchi M."/>
            <person name="Waide R.J."/>
            <person name="Wanjugi P.W."/>
            <person name="Young S."/>
            <person name="Clum A."/>
            <person name="Daum C."/>
            <person name="Huntemann M."/>
            <person name="Ivanova N."/>
            <person name="Kyrpides N."/>
            <person name="Mikhailova N."/>
            <person name="Palaniappan K."/>
            <person name="Pillay M."/>
            <person name="Reddy T.B.K."/>
            <person name="Shapiro N."/>
            <person name="Stamatis D."/>
            <person name="Varghese N."/>
            <person name="Woyke T."/>
            <person name="Boden R."/>
            <person name="Freyermuth S.K."/>
            <person name="Kerfeld C.A."/>
        </authorList>
    </citation>
    <scope>NUCLEOTIDE SEQUENCE [LARGE SCALE GENOMIC DNA]</scope>
    <source>
        <strain evidence="9 10">JR-2</strain>
    </source>
</reference>
<dbReference type="Pfam" id="PF02321">
    <property type="entry name" value="OEP"/>
    <property type="match status" value="2"/>
</dbReference>
<evidence type="ECO:0000256" key="2">
    <source>
        <dbReference type="ARBA" id="ARBA00007613"/>
    </source>
</evidence>
<evidence type="ECO:0000256" key="3">
    <source>
        <dbReference type="ARBA" id="ARBA00022448"/>
    </source>
</evidence>
<sequence>MKGLNYVSKSLKLVSLRLSGLVFAAAIWSSPASASQLQQLFEVALANNPQLSAAEADSAAAMSDVRQAESEENLTVNLKSELSYAWMKESSFSRTANQLVAVYPLYQPEQSDLNAAASQQHSSRQYQLDATRQQLLLQVALTYFRYWSQQEDLHFLQKERRSIESILQQVKQRFQVGYQDLNDIVEIQARLDMNHADALEARQSLERTRQNLAALLGVDHLDAIPQTAFGFPVDVGDEVTQLAQRYGLANSQNRQAWPELVSHHPSLFALQASADALRNEAEYHKNKDTFQLDAFGTLVYNDSGNHYYDDMEGARGGVQLTVPLYLGGRTESSVSKARHQSQKRLAQKREQQLKLEAEAKNAWLGLQTGVARVKALQSALVSNRAALKATEQGLQTGRRNILDLLNAQRSLHKTERDLPVLKAQIGEDLAKFYWAIGKMSEENNLWQK</sequence>
<gene>
    <name evidence="9" type="ORF">EPV75_09525</name>
</gene>
<evidence type="ECO:0000256" key="1">
    <source>
        <dbReference type="ARBA" id="ARBA00004442"/>
    </source>
</evidence>
<evidence type="ECO:0008006" key="11">
    <source>
        <dbReference type="Google" id="ProtNLM"/>
    </source>
</evidence>
<comment type="similarity">
    <text evidence="2">Belongs to the outer membrane factor (OMF) (TC 1.B.17) family.</text>
</comment>
<keyword evidence="10" id="KW-1185">Reference proteome</keyword>
<keyword evidence="6" id="KW-0472">Membrane</keyword>
<evidence type="ECO:0000256" key="5">
    <source>
        <dbReference type="ARBA" id="ARBA00022692"/>
    </source>
</evidence>
<dbReference type="EMBL" id="CP035033">
    <property type="protein sequence ID" value="QAB15897.1"/>
    <property type="molecule type" value="Genomic_DNA"/>
</dbReference>
<dbReference type="GO" id="GO:0009279">
    <property type="term" value="C:cell outer membrane"/>
    <property type="evidence" value="ECO:0007669"/>
    <property type="project" value="UniProtKB-SubCell"/>
</dbReference>
<evidence type="ECO:0000256" key="4">
    <source>
        <dbReference type="ARBA" id="ARBA00022452"/>
    </source>
</evidence>
<organism evidence="9 10">
    <name type="scientific">Hydrogenovibrio thermophilus</name>
    <dbReference type="NCBI Taxonomy" id="265883"/>
    <lineage>
        <taxon>Bacteria</taxon>
        <taxon>Pseudomonadati</taxon>
        <taxon>Pseudomonadota</taxon>
        <taxon>Gammaproteobacteria</taxon>
        <taxon>Thiotrichales</taxon>
        <taxon>Piscirickettsiaceae</taxon>
        <taxon>Hydrogenovibrio</taxon>
    </lineage>
</organism>
<dbReference type="Proteomes" id="UP000285478">
    <property type="component" value="Chromosome"/>
</dbReference>
<dbReference type="SUPFAM" id="SSF56954">
    <property type="entry name" value="Outer membrane efflux proteins (OEP)"/>
    <property type="match status" value="1"/>
</dbReference>
<feature type="signal peptide" evidence="8">
    <location>
        <begin position="1"/>
        <end position="34"/>
    </location>
</feature>
<keyword evidence="4" id="KW-1134">Transmembrane beta strand</keyword>
<protein>
    <recommendedName>
        <fullName evidence="11">TolC family protein</fullName>
    </recommendedName>
</protein>
<evidence type="ECO:0000256" key="7">
    <source>
        <dbReference type="ARBA" id="ARBA00023237"/>
    </source>
</evidence>
<dbReference type="PANTHER" id="PTHR30026:SF20">
    <property type="entry name" value="OUTER MEMBRANE PROTEIN TOLC"/>
    <property type="match status" value="1"/>
</dbReference>
<evidence type="ECO:0000313" key="9">
    <source>
        <dbReference type="EMBL" id="QAB15897.1"/>
    </source>
</evidence>
<evidence type="ECO:0000256" key="8">
    <source>
        <dbReference type="SAM" id="SignalP"/>
    </source>
</evidence>
<proteinExistence type="inferred from homology"/>
<dbReference type="InterPro" id="IPR003423">
    <property type="entry name" value="OMP_efflux"/>
</dbReference>
<dbReference type="Gene3D" id="1.20.1600.10">
    <property type="entry name" value="Outer membrane efflux proteins (OEP)"/>
    <property type="match status" value="1"/>
</dbReference>
<keyword evidence="7" id="KW-0998">Cell outer membrane</keyword>
<keyword evidence="5" id="KW-0812">Transmembrane</keyword>
<keyword evidence="3" id="KW-0813">Transport</keyword>
<keyword evidence="8" id="KW-0732">Signal</keyword>
<dbReference type="RefSeq" id="WP_128385231.1">
    <property type="nucleotide sequence ID" value="NZ_CP035033.1"/>
</dbReference>
<dbReference type="GO" id="GO:1990281">
    <property type="term" value="C:efflux pump complex"/>
    <property type="evidence" value="ECO:0007669"/>
    <property type="project" value="TreeGrafter"/>
</dbReference>
<dbReference type="GO" id="GO:0015562">
    <property type="term" value="F:efflux transmembrane transporter activity"/>
    <property type="evidence" value="ECO:0007669"/>
    <property type="project" value="InterPro"/>
</dbReference>
<dbReference type="AlphaFoldDB" id="A0A410H4S6"/>
<comment type="subcellular location">
    <subcellularLocation>
        <location evidence="1">Cell outer membrane</location>
    </subcellularLocation>
</comment>